<gene>
    <name evidence="2" type="primary">guaA_1</name>
    <name evidence="2" type="ORF">PSDVSF_18610</name>
</gene>
<proteinExistence type="predicted"/>
<evidence type="ECO:0000313" key="2">
    <source>
        <dbReference type="EMBL" id="BCS88619.1"/>
    </source>
</evidence>
<dbReference type="Pfam" id="PF00117">
    <property type="entry name" value="GATase"/>
    <property type="match status" value="1"/>
</dbReference>
<dbReference type="InterPro" id="IPR029062">
    <property type="entry name" value="Class_I_gatase-like"/>
</dbReference>
<evidence type="ECO:0000259" key="1">
    <source>
        <dbReference type="Pfam" id="PF00117"/>
    </source>
</evidence>
<protein>
    <submittedName>
        <fullName evidence="2">GMP synthase</fullName>
    </submittedName>
</protein>
<name>A0ABN6ETW0_9BACT</name>
<keyword evidence="3" id="KW-1185">Reference proteome</keyword>
<dbReference type="EMBL" id="AP024485">
    <property type="protein sequence ID" value="BCS88619.1"/>
    <property type="molecule type" value="Genomic_DNA"/>
</dbReference>
<organism evidence="2 3">
    <name type="scientific">Pseudodesulfovibrio sediminis</name>
    <dbReference type="NCBI Taxonomy" id="2810563"/>
    <lineage>
        <taxon>Bacteria</taxon>
        <taxon>Pseudomonadati</taxon>
        <taxon>Thermodesulfobacteriota</taxon>
        <taxon>Desulfovibrionia</taxon>
        <taxon>Desulfovibrionales</taxon>
        <taxon>Desulfovibrionaceae</taxon>
    </lineage>
</organism>
<dbReference type="PANTHER" id="PTHR42695">
    <property type="entry name" value="GLUTAMINE AMIDOTRANSFERASE YLR126C-RELATED"/>
    <property type="match status" value="1"/>
</dbReference>
<dbReference type="Gene3D" id="3.40.50.880">
    <property type="match status" value="1"/>
</dbReference>
<dbReference type="NCBIfam" id="NF006562">
    <property type="entry name" value="PRK09065.1"/>
    <property type="match status" value="1"/>
</dbReference>
<dbReference type="RefSeq" id="WP_229590613.1">
    <property type="nucleotide sequence ID" value="NZ_AP024485.1"/>
</dbReference>
<dbReference type="SUPFAM" id="SSF52317">
    <property type="entry name" value="Class I glutamine amidotransferase-like"/>
    <property type="match status" value="1"/>
</dbReference>
<reference evidence="2" key="1">
    <citation type="journal article" date="2022" name="Arch. Microbiol.">
        <title>Pseudodesulfovibrio sediminis sp. nov., a mesophilic and neutrophilic sulfate-reducing bacterium isolated from sediment of a brackish lake.</title>
        <authorList>
            <person name="Takahashi A."/>
            <person name="Kojima H."/>
            <person name="Watanabe M."/>
            <person name="Fukui M."/>
        </authorList>
    </citation>
    <scope>NUCLEOTIDE SEQUENCE</scope>
    <source>
        <strain evidence="2">SF6</strain>
    </source>
</reference>
<dbReference type="Proteomes" id="UP001053296">
    <property type="component" value="Chromosome"/>
</dbReference>
<dbReference type="PROSITE" id="PS51273">
    <property type="entry name" value="GATASE_TYPE_1"/>
    <property type="match status" value="1"/>
</dbReference>
<dbReference type="PANTHER" id="PTHR42695:SF5">
    <property type="entry name" value="GLUTAMINE AMIDOTRANSFERASE YLR126C-RELATED"/>
    <property type="match status" value="1"/>
</dbReference>
<dbReference type="CDD" id="cd01741">
    <property type="entry name" value="GATase1_1"/>
    <property type="match status" value="1"/>
</dbReference>
<feature type="domain" description="Glutamine amidotransferase" evidence="1">
    <location>
        <begin position="69"/>
        <end position="189"/>
    </location>
</feature>
<evidence type="ECO:0000313" key="3">
    <source>
        <dbReference type="Proteomes" id="UP001053296"/>
    </source>
</evidence>
<dbReference type="InterPro" id="IPR044992">
    <property type="entry name" value="ChyE-like"/>
</dbReference>
<sequence>MKKFLIIKTGGALEPVPGKEGDFEHWTAEGMGLELDDCLCVDVQKDEPLPSPDDILGAVITGSHEMVTDDTPWIHTTAAWVRETLTAGTPMLGICFGHQLMADALGGKAGYHPKGLEIGTVPVTLTEDGAADPLLGGLAPGFSAHVTHSQTALKLPHEAVLLATSAHDAHQSFRVGPHAWGVQFHPEFDAAALLDEVDQLSETITEKGGDAAAVRASIYETPESTSLLVKFVEYCRNR</sequence>
<dbReference type="InterPro" id="IPR017926">
    <property type="entry name" value="GATASE"/>
</dbReference>
<accession>A0ABN6ETW0</accession>